<keyword evidence="3" id="KW-1185">Reference proteome</keyword>
<dbReference type="OrthoDB" id="6088067at2"/>
<protein>
    <submittedName>
        <fullName evidence="2">Uncharacterized protein</fullName>
    </submittedName>
</protein>
<dbReference type="RefSeq" id="WP_073036969.1">
    <property type="nucleotide sequence ID" value="NZ_BMLR01000015.1"/>
</dbReference>
<name>A0A1M7IGW9_9RHOB</name>
<evidence type="ECO:0000313" key="3">
    <source>
        <dbReference type="Proteomes" id="UP000183974"/>
    </source>
</evidence>
<dbReference type="AlphaFoldDB" id="A0A1M7IGW9"/>
<proteinExistence type="predicted"/>
<accession>A0A1M7IGW9</accession>
<reference evidence="2 3" key="1">
    <citation type="submission" date="2016-11" db="EMBL/GenBank/DDBJ databases">
        <authorList>
            <person name="Jaros S."/>
            <person name="Januszkiewicz K."/>
            <person name="Wedrychowicz H."/>
        </authorList>
    </citation>
    <scope>NUCLEOTIDE SEQUENCE [LARGE SCALE GENOMIC DNA]</scope>
    <source>
        <strain evidence="2 3">DSM 29589</strain>
    </source>
</reference>
<sequence length="151" mass="15847">MGVRHIVPVCAAAALAAVPALAADPVTVILDTAREVCTSYENGQFDAGDAVIEIDLTGDGVPDRVVDESRFGCSSAASMYCGSGGCMLHAVVGEDSWRFQAEGWRVIDWDAQPILLIARDGGWCGGIGAQLCFEAVTWSDGDMLSVMPPPQ</sequence>
<organism evidence="2 3">
    <name type="scientific">Roseovarius pacificus</name>
    <dbReference type="NCBI Taxonomy" id="337701"/>
    <lineage>
        <taxon>Bacteria</taxon>
        <taxon>Pseudomonadati</taxon>
        <taxon>Pseudomonadota</taxon>
        <taxon>Alphaproteobacteria</taxon>
        <taxon>Rhodobacterales</taxon>
        <taxon>Roseobacteraceae</taxon>
        <taxon>Roseovarius</taxon>
    </lineage>
</organism>
<feature type="signal peptide" evidence="1">
    <location>
        <begin position="1"/>
        <end position="22"/>
    </location>
</feature>
<feature type="chain" id="PRO_5012229677" evidence="1">
    <location>
        <begin position="23"/>
        <end position="151"/>
    </location>
</feature>
<evidence type="ECO:0000313" key="2">
    <source>
        <dbReference type="EMBL" id="SHM39823.1"/>
    </source>
</evidence>
<gene>
    <name evidence="2" type="ORF">SAMN05444398_11573</name>
</gene>
<keyword evidence="1" id="KW-0732">Signal</keyword>
<dbReference type="EMBL" id="FRBR01000015">
    <property type="protein sequence ID" value="SHM39823.1"/>
    <property type="molecule type" value="Genomic_DNA"/>
</dbReference>
<dbReference type="Proteomes" id="UP000183974">
    <property type="component" value="Unassembled WGS sequence"/>
</dbReference>
<evidence type="ECO:0000256" key="1">
    <source>
        <dbReference type="SAM" id="SignalP"/>
    </source>
</evidence>